<protein>
    <submittedName>
        <fullName evidence="2">Extracellular solute-binding protein</fullName>
    </submittedName>
</protein>
<dbReference type="InterPro" id="IPR050490">
    <property type="entry name" value="Bact_solute-bd_prot1"/>
</dbReference>
<evidence type="ECO:0000256" key="1">
    <source>
        <dbReference type="SAM" id="SignalP"/>
    </source>
</evidence>
<dbReference type="EMBL" id="JAJEPR010000003">
    <property type="protein sequence ID" value="MCC2188779.1"/>
    <property type="molecule type" value="Genomic_DNA"/>
</dbReference>
<dbReference type="Gene3D" id="3.40.190.10">
    <property type="entry name" value="Periplasmic binding protein-like II"/>
    <property type="match status" value="1"/>
</dbReference>
<comment type="caution">
    <text evidence="2">The sequence shown here is derived from an EMBL/GenBank/DDBJ whole genome shotgun (WGS) entry which is preliminary data.</text>
</comment>
<proteinExistence type="predicted"/>
<feature type="signal peptide" evidence="1">
    <location>
        <begin position="1"/>
        <end position="21"/>
    </location>
</feature>
<keyword evidence="3" id="KW-1185">Reference proteome</keyword>
<dbReference type="Pfam" id="PF13416">
    <property type="entry name" value="SBP_bac_8"/>
    <property type="match status" value="1"/>
</dbReference>
<dbReference type="RefSeq" id="WP_227614274.1">
    <property type="nucleotide sequence ID" value="NZ_JAJEPR010000003.1"/>
</dbReference>
<dbReference type="PANTHER" id="PTHR43649">
    <property type="entry name" value="ARABINOSE-BINDING PROTEIN-RELATED"/>
    <property type="match status" value="1"/>
</dbReference>
<organism evidence="2 3">
    <name type="scientific">Fusicatenibacter faecihominis</name>
    <dbReference type="NCBI Taxonomy" id="2881276"/>
    <lineage>
        <taxon>Bacteria</taxon>
        <taxon>Bacillati</taxon>
        <taxon>Bacillota</taxon>
        <taxon>Clostridia</taxon>
        <taxon>Lachnospirales</taxon>
        <taxon>Lachnospiraceae</taxon>
        <taxon>Fusicatenibacter</taxon>
    </lineage>
</organism>
<name>A0AAE3DR29_9FIRM</name>
<gene>
    <name evidence="2" type="ORF">LKD71_02885</name>
</gene>
<feature type="chain" id="PRO_5042236916" evidence="1">
    <location>
        <begin position="22"/>
        <end position="469"/>
    </location>
</feature>
<dbReference type="SUPFAM" id="SSF53850">
    <property type="entry name" value="Periplasmic binding protein-like II"/>
    <property type="match status" value="1"/>
</dbReference>
<keyword evidence="1" id="KW-0732">Signal</keyword>
<accession>A0AAE3DR29</accession>
<reference evidence="2 3" key="1">
    <citation type="submission" date="2021-10" db="EMBL/GenBank/DDBJ databases">
        <title>Anaerobic single-cell dispensing facilitates the cultivation of human gut bacteria.</title>
        <authorList>
            <person name="Afrizal A."/>
        </authorList>
    </citation>
    <scope>NUCLEOTIDE SEQUENCE [LARGE SCALE GENOMIC DNA]</scope>
    <source>
        <strain evidence="2 3">CLA-AA-H277</strain>
    </source>
</reference>
<evidence type="ECO:0000313" key="3">
    <source>
        <dbReference type="Proteomes" id="UP001197875"/>
    </source>
</evidence>
<dbReference type="InterPro" id="IPR006059">
    <property type="entry name" value="SBP"/>
</dbReference>
<dbReference type="PROSITE" id="PS51257">
    <property type="entry name" value="PROKAR_LIPOPROTEIN"/>
    <property type="match status" value="1"/>
</dbReference>
<dbReference type="Proteomes" id="UP001197875">
    <property type="component" value="Unassembled WGS sequence"/>
</dbReference>
<evidence type="ECO:0000313" key="2">
    <source>
        <dbReference type="EMBL" id="MCC2188779.1"/>
    </source>
</evidence>
<dbReference type="AlphaFoldDB" id="A0AAE3DR29"/>
<sequence length="469" mass="51463">MLKKKQFVCLLSVGAMVAVLAGCSNSGVKFKNPVTITVWTYYNGDQLETFNSLVDKFNEGEGKKMGVTVESSSQGSVNDLETNVLASAEGKVGADEMPNIFSAYADTAYTVDQMGKIADISGYLTKEEKEKYVQNYIEEGDFSGDGSIKIFPVAKSTELLFLNDTDWQKFAGETGAAYDDLATVEGLIETAEKYYDWSDGKAFFGRDAMANYMLIGAEELGTEIFHVENGRMTLDFNEEVAKKLWDGYYVPYVKGYFSASGWFRSDDIKTGNIIGYVGSTSSATYFPTRVVESDTESHDIELKILPTPVFEGGEACAVQQGAGMVVIKATEDEEKACVEFLKWFTKAENNIAFSVGSGYLPVTKEANDMKKIKESDKDLSASMEAILTVGVDTVNNSTLYTTKAFKGGLGARNVLQYSMSDLATADRAVVEERMAGGETLEAATADFLTDEYFQNWYQDTLTQLQAFEG</sequence>